<proteinExistence type="predicted"/>
<dbReference type="Proteomes" id="UP001171916">
    <property type="component" value="Unassembled WGS sequence"/>
</dbReference>
<protein>
    <submittedName>
        <fullName evidence="1">Uncharacterized protein</fullName>
    </submittedName>
</protein>
<dbReference type="EMBL" id="JAUEPH010000001">
    <property type="protein sequence ID" value="MDN3203125.1"/>
    <property type="molecule type" value="Genomic_DNA"/>
</dbReference>
<gene>
    <name evidence="1" type="ORF">QVH07_03150</name>
</gene>
<sequence>MSDTLANYSFLPWVRLGLGNEILESDFLGGTIPGNASKERPEIQVKVKLEASKEGNSTTKDVSKTVKVQGPGDVLGINSQSVIRAHPKRGVRNFETNNLAYLEFYEEDLPWRFTPAKPVGQKLRPWLYLVLLRENEFQKSNGGTPTPYINIETEALSKVFCNERDTYVLAHVHVLEDLGINSGDASSQLSSKLAKDPDLALSRVLSPRKLEFTNPDPSLDYDPNVYHGFLIPAFETGRLAGLGLDTKDVPAQQSSWTKAKIQNGTNPGTYPYYYTWSFRVDSGGDFETLAELLTARELPEDIGKREMDLGDMGYGIKPIGDDAIGYVEGAMRHPDYVTAPWPVSDIQLKDQLLEILNLSANLQDTFDTFNDSIFYSPAAQQDPIVVPPTYGQWHNGLRILNANNQNWIHKLNLHPSNRAAAGLGVQVVQKYQEKFMEIAWEQIGEINEANQKIRESELMKRTTKALAVKKVFKLGQFDLINAAGKSFETLKFDDSGTIKKLLKSSTVPTAIKSGTFLKVANNFTPTVLMSKDGKDGAQEILSTAFFQKLNLPDDDENKISAAPKKKEPSMFLPASVAMQAITTILENQKKSFMEDLTDGILAVNKVPFTTPEVIAKMSPEILAEQKERAEDILNNIVTNGVKSGVDHHLEITIKAKTFEERISEDFNQASYGSHKKILFKKGEELSQIVFLNHSLVIENRNLYKTTFKNKFVVEAQPGIFKAKIFKKPVRKLLPVDLDVSIRSKLNPFPNFNRKLASFFAQNRANNAKPIMAYPRFPIPMYDYLKEISPDYIIPNVSDIEPNTITLMETNREFIESFLMGMNHEFSRELLWREFPTDMRGSYFRHFWEYDNDPDAEIQPGENVEDYVDRIIEDQNLRSDIKEIHQWNKPLGQNEAKPGPDLVLLVKGDLLRKYPNTLVYAQKAKYPGNVLTAERELDDSVPVMWPIVTGKLEPDVYFFGFELSQEEANGDRSKLNKPGWFFVLRERPGQISFGLDDLGNESLNMTPDNWDNVTWEHLTGNPNQQPKTLKVHGVNISLSNSGSGPRTATWGASSSDMAYILYQSPILFARHASTMLNDQ</sequence>
<dbReference type="RefSeq" id="WP_289998676.1">
    <property type="nucleotide sequence ID" value="NZ_JAUEPH010000001.1"/>
</dbReference>
<keyword evidence="2" id="KW-1185">Reference proteome</keyword>
<name>A0ABT7Y9E5_9BACT</name>
<comment type="caution">
    <text evidence="1">The sequence shown here is derived from an EMBL/GenBank/DDBJ whole genome shotgun (WGS) entry which is preliminary data.</text>
</comment>
<evidence type="ECO:0000313" key="2">
    <source>
        <dbReference type="Proteomes" id="UP001171916"/>
    </source>
</evidence>
<evidence type="ECO:0000313" key="1">
    <source>
        <dbReference type="EMBL" id="MDN3203125.1"/>
    </source>
</evidence>
<accession>A0ABT7Y9E5</accession>
<organism evidence="1 2">
    <name type="scientific">Algoriphagus sediminis</name>
    <dbReference type="NCBI Taxonomy" id="3057113"/>
    <lineage>
        <taxon>Bacteria</taxon>
        <taxon>Pseudomonadati</taxon>
        <taxon>Bacteroidota</taxon>
        <taxon>Cytophagia</taxon>
        <taxon>Cytophagales</taxon>
        <taxon>Cyclobacteriaceae</taxon>
        <taxon>Algoriphagus</taxon>
    </lineage>
</organism>
<reference evidence="1" key="1">
    <citation type="submission" date="2023-06" db="EMBL/GenBank/DDBJ databases">
        <title>Robiginitalea aurantiacus sp. nov. and Algoriphagus sediminis sp. nov., isolated from coastal sediment.</title>
        <authorList>
            <person name="Zhou Z.Y."/>
            <person name="An J."/>
            <person name="Jia Y.W."/>
            <person name="Du Z.J."/>
        </authorList>
    </citation>
    <scope>NUCLEOTIDE SEQUENCE</scope>
    <source>
        <strain evidence="1">C2-7</strain>
    </source>
</reference>